<dbReference type="InterPro" id="IPR025352">
    <property type="entry name" value="DUF4256"/>
</dbReference>
<dbReference type="AlphaFoldDB" id="A0A078M2L9"/>
<evidence type="ECO:0008006" key="3">
    <source>
        <dbReference type="Google" id="ProtNLM"/>
    </source>
</evidence>
<dbReference type="RefSeq" id="WP_035809808.1">
    <property type="nucleotide sequence ID" value="NZ_CCSE01000001.1"/>
</dbReference>
<gene>
    <name evidence="1" type="ORF">BN1048_01437</name>
</gene>
<organism evidence="1 2">
    <name type="scientific">Jeotgalicoccus saudimassiliensis</name>
    <dbReference type="NCBI Taxonomy" id="1461582"/>
    <lineage>
        <taxon>Bacteria</taxon>
        <taxon>Bacillati</taxon>
        <taxon>Bacillota</taxon>
        <taxon>Bacilli</taxon>
        <taxon>Bacillales</taxon>
        <taxon>Staphylococcaceae</taxon>
        <taxon>Jeotgalicoccus</taxon>
    </lineage>
</organism>
<dbReference type="Proteomes" id="UP000044136">
    <property type="component" value="Unassembled WGS sequence"/>
</dbReference>
<proteinExistence type="predicted"/>
<protein>
    <recommendedName>
        <fullName evidence="3">DUF4256 domain-containing protein</fullName>
    </recommendedName>
</protein>
<dbReference type="EMBL" id="CCSE01000001">
    <property type="protein sequence ID" value="CEA01628.1"/>
    <property type="molecule type" value="Genomic_DNA"/>
</dbReference>
<dbReference type="OrthoDB" id="8442276at2"/>
<evidence type="ECO:0000313" key="2">
    <source>
        <dbReference type="Proteomes" id="UP000044136"/>
    </source>
</evidence>
<reference evidence="1 2" key="1">
    <citation type="submission" date="2014-07" db="EMBL/GenBank/DDBJ databases">
        <authorList>
            <person name="Urmite Genomes Urmite Genomes"/>
        </authorList>
    </citation>
    <scope>NUCLEOTIDE SEQUENCE [LARGE SCALE GENOMIC DNA]</scope>
    <source>
        <strain evidence="1 2">13MG44_air</strain>
    </source>
</reference>
<dbReference type="HOGENOM" id="CLU_124273_0_0_9"/>
<accession>A0A078M2L9</accession>
<evidence type="ECO:0000313" key="1">
    <source>
        <dbReference type="EMBL" id="CEA01628.1"/>
    </source>
</evidence>
<keyword evidence="2" id="KW-1185">Reference proteome</keyword>
<name>A0A078M2L9_9STAP</name>
<sequence length="182" mass="21024">MTLKKKLTEAEQEELLNTLESRFNTHKERHENISFEDITSKLDSKQLAVLHNMEITEGEPDVIEMDGELYFIDCSKESPKGRRSVCYDRTALEARKKYRPENSAVDLVNEIGCEMLTEDDYRTLQQFGDFDLKSSSWIATPENIRDLGGALFCDKRYNTVFLYHNGADSYYGARGFRGKLKV</sequence>
<dbReference type="eggNOG" id="ENOG502Z7KY">
    <property type="taxonomic scope" value="Bacteria"/>
</dbReference>
<dbReference type="Pfam" id="PF14066">
    <property type="entry name" value="DUF4256"/>
    <property type="match status" value="1"/>
</dbReference>